<feature type="domain" description="DUF4396" evidence="3">
    <location>
        <begin position="71"/>
        <end position="221"/>
    </location>
</feature>
<evidence type="ECO:0000313" key="5">
    <source>
        <dbReference type="Proteomes" id="UP000305888"/>
    </source>
</evidence>
<evidence type="ECO:0000259" key="3">
    <source>
        <dbReference type="Pfam" id="PF14342"/>
    </source>
</evidence>
<evidence type="ECO:0000256" key="2">
    <source>
        <dbReference type="SAM" id="Phobius"/>
    </source>
</evidence>
<dbReference type="EMBL" id="CP040818">
    <property type="protein sequence ID" value="QDL93629.1"/>
    <property type="molecule type" value="Genomic_DNA"/>
</dbReference>
<keyword evidence="2" id="KW-1133">Transmembrane helix</keyword>
<gene>
    <name evidence="4" type="ORF">FDP22_07730</name>
</gene>
<dbReference type="AlphaFoldDB" id="A0A5B8G2P0"/>
<dbReference type="InterPro" id="IPR025509">
    <property type="entry name" value="DUF4396"/>
</dbReference>
<dbReference type="KEGG" id="ppru:FDP22_07730"/>
<dbReference type="Pfam" id="PF14342">
    <property type="entry name" value="DUF4396"/>
    <property type="match status" value="1"/>
</dbReference>
<evidence type="ECO:0000256" key="1">
    <source>
        <dbReference type="SAM" id="MobiDB-lite"/>
    </source>
</evidence>
<dbReference type="Proteomes" id="UP000305888">
    <property type="component" value="Chromosome"/>
</dbReference>
<feature type="transmembrane region" description="Helical" evidence="2">
    <location>
        <begin position="87"/>
        <end position="108"/>
    </location>
</feature>
<feature type="transmembrane region" description="Helical" evidence="2">
    <location>
        <begin position="114"/>
        <end position="136"/>
    </location>
</feature>
<keyword evidence="5" id="KW-1185">Reference proteome</keyword>
<sequence>MHAAHGSHEGGGLQAAHGSHGTGGLHAAHGFQGEGGMHMAHGFHERGGPQTAQGGDMAEPGRQGPPFAVAVAKGTLHCGAGCTLGDILAETLALLAPGVLALFGYPGLFATRIYAVWGLDFVFAFVLGIIFQYFAIAPMRGLGPAAGLKAALKADAASLVSWQVGMYGFMAIAHFALFPALTGGGVDAATPEFWFAMQIAMLAGFATAFPVNWWLIRSGVKERM</sequence>
<proteinExistence type="predicted"/>
<dbReference type="OrthoDB" id="1495425at2"/>
<keyword evidence="2" id="KW-0472">Membrane</keyword>
<evidence type="ECO:0000313" key="4">
    <source>
        <dbReference type="EMBL" id="QDL93629.1"/>
    </source>
</evidence>
<organism evidence="4 5">
    <name type="scientific">Paroceanicella profunda</name>
    <dbReference type="NCBI Taxonomy" id="2579971"/>
    <lineage>
        <taxon>Bacteria</taxon>
        <taxon>Pseudomonadati</taxon>
        <taxon>Pseudomonadota</taxon>
        <taxon>Alphaproteobacteria</taxon>
        <taxon>Rhodobacterales</taxon>
        <taxon>Paracoccaceae</taxon>
        <taxon>Paroceanicella</taxon>
    </lineage>
</organism>
<protein>
    <submittedName>
        <fullName evidence="4">DUF4396 domain-containing protein</fullName>
    </submittedName>
</protein>
<reference evidence="4 5" key="1">
    <citation type="submission" date="2019-06" db="EMBL/GenBank/DDBJ databases">
        <title>Genome sequence of Rhodobacteraceae bacterium D4M1.</title>
        <authorList>
            <person name="Cao J."/>
        </authorList>
    </citation>
    <scope>NUCLEOTIDE SEQUENCE [LARGE SCALE GENOMIC DNA]</scope>
    <source>
        <strain evidence="4 5">D4M1</strain>
    </source>
</reference>
<name>A0A5B8G2P0_9RHOB</name>
<keyword evidence="2" id="KW-0812">Transmembrane</keyword>
<feature type="transmembrane region" description="Helical" evidence="2">
    <location>
        <begin position="193"/>
        <end position="216"/>
    </location>
</feature>
<feature type="region of interest" description="Disordered" evidence="1">
    <location>
        <begin position="39"/>
        <end position="60"/>
    </location>
</feature>
<feature type="region of interest" description="Disordered" evidence="1">
    <location>
        <begin position="1"/>
        <end position="27"/>
    </location>
</feature>
<feature type="transmembrane region" description="Helical" evidence="2">
    <location>
        <begin position="157"/>
        <end position="181"/>
    </location>
</feature>
<accession>A0A5B8G2P0</accession>